<dbReference type="InterPro" id="IPR011008">
    <property type="entry name" value="Dimeric_a/b-barrel"/>
</dbReference>
<dbReference type="Gene3D" id="3.30.70.1060">
    <property type="entry name" value="Dimeric alpha+beta barrel"/>
    <property type="match status" value="1"/>
</dbReference>
<dbReference type="EMBL" id="LN651281">
    <property type="protein sequence ID" value="CEJ16517.1"/>
    <property type="molecule type" value="Genomic_DNA"/>
</dbReference>
<dbReference type="SUPFAM" id="SSF54909">
    <property type="entry name" value="Dimeric alpha+beta barrel"/>
    <property type="match status" value="1"/>
</dbReference>
<reference evidence="3" key="1">
    <citation type="submission" date="2014-11" db="EMBL/GenBank/DDBJ databases">
        <authorList>
            <person name="Genoscope - CEA"/>
        </authorList>
    </citation>
    <scope>NUCLEOTIDE SEQUENCE</scope>
    <source>
        <strain evidence="3">IPO1609</strain>
    </source>
</reference>
<gene>
    <name evidence="3" type="ORF">RSIPO_03214</name>
</gene>
<dbReference type="RefSeq" id="WP_003265949.1">
    <property type="nucleotide sequence ID" value="NZ_LN651281.1"/>
</dbReference>
<accession>A0A7U7PQ45</accession>
<proteinExistence type="inferred from homology"/>
<dbReference type="Pfam" id="PF03795">
    <property type="entry name" value="YCII"/>
    <property type="match status" value="1"/>
</dbReference>
<feature type="domain" description="YCII-related" evidence="2">
    <location>
        <begin position="1"/>
        <end position="80"/>
    </location>
</feature>
<reference evidence="3" key="2">
    <citation type="submission" date="2022-04" db="EMBL/GenBank/DDBJ databases">
        <title>Genomic draft of R. solanacearum strain IPO1609, a phylotype IIB1/biovar 2/race 3 strain isolated from potato in Europe.</title>
        <authorList>
            <person name="Boucher C."/>
            <person name="Carrere S."/>
            <person name="Dossat C."/>
            <person name="Elbaz M."/>
            <person name="Genin S."/>
            <person name="Gouzy J."/>
            <person name="Prior P."/>
            <person name="Segurens B."/>
            <person name="Wincker P."/>
        </authorList>
    </citation>
    <scope>NUCLEOTIDE SEQUENCE</scope>
    <source>
        <strain evidence="3">IPO1609</strain>
    </source>
</reference>
<sequence>MLYLILLTYRAPLDVLDRVLPAHRAYLQAHYASGHFLMSGPFFPREGGGILARGASREAIEAIVARDPFVVEQLVEARVIAWAPNRRLDEVPQAWLPEAAVSTRAA</sequence>
<evidence type="ECO:0000256" key="1">
    <source>
        <dbReference type="ARBA" id="ARBA00007689"/>
    </source>
</evidence>
<evidence type="ECO:0000313" key="4">
    <source>
        <dbReference type="Proteomes" id="UP000053470"/>
    </source>
</evidence>
<dbReference type="PANTHER" id="PTHR37828">
    <property type="entry name" value="GSR2449 PROTEIN"/>
    <property type="match status" value="1"/>
</dbReference>
<comment type="similarity">
    <text evidence="1">Belongs to the YciI family.</text>
</comment>
<dbReference type="Proteomes" id="UP000053470">
    <property type="component" value="Unassembled WGS sequence"/>
</dbReference>
<dbReference type="InterPro" id="IPR005545">
    <property type="entry name" value="YCII"/>
</dbReference>
<evidence type="ECO:0000259" key="2">
    <source>
        <dbReference type="Pfam" id="PF03795"/>
    </source>
</evidence>
<protein>
    <submittedName>
        <fullName evidence="3">YcII-related protein</fullName>
    </submittedName>
</protein>
<dbReference type="PANTHER" id="PTHR37828:SF1">
    <property type="entry name" value="YCII-RELATED DOMAIN-CONTAINING PROTEIN"/>
    <property type="match status" value="1"/>
</dbReference>
<organism evidence="3 4">
    <name type="scientific">Ralstonia solanacearum IPO1609</name>
    <dbReference type="NCBI Taxonomy" id="564066"/>
    <lineage>
        <taxon>Bacteria</taxon>
        <taxon>Pseudomonadati</taxon>
        <taxon>Pseudomonadota</taxon>
        <taxon>Betaproteobacteria</taxon>
        <taxon>Burkholderiales</taxon>
        <taxon>Burkholderiaceae</taxon>
        <taxon>Ralstonia</taxon>
        <taxon>Ralstonia solanacearum species complex</taxon>
    </lineage>
</organism>
<keyword evidence="4" id="KW-1185">Reference proteome</keyword>
<evidence type="ECO:0000313" key="3">
    <source>
        <dbReference type="EMBL" id="CEJ16517.1"/>
    </source>
</evidence>
<name>A0A7U7PQ45_RALSL</name>
<dbReference type="AlphaFoldDB" id="A0A7U7PQ45"/>